<dbReference type="EMBL" id="JAGTJS010000009">
    <property type="protein sequence ID" value="KAH7258726.1"/>
    <property type="molecule type" value="Genomic_DNA"/>
</dbReference>
<accession>A0A9P9HK49</accession>
<sequence length="477" mass="54206">MSSLRDSRPPDPTPSPERLDPAPLVDPAARTAEMPMPGGQEQMDLIKICQEDGSLYPMCLELQNLADRLEHNQILSDNQFAVVETVKALRRGRGWRMYELLHSMPHDIIQSIVQGTVAFDYFTDDTNWLPTPDSDDGLVPGVYVIGLSRTDKRGWFLNIKEMKKLIKGIKRYISGYKAISKHISSVNDGAVSFGNLAALSVQERDDVQFVALVDRDADKFKPGHSTTLPKWVTKDDELPRFDALLRTYERMCDEELDPTGLVRMRQSPLYVGCSKDLRTRMRLYNRRSIKGINRHLGLTIDVLAQISLSVVVHVRPVLLIWKKDQLPLAEQLVTTIAGSLVYQYGFNAIETGGTGSNTVLSNVNLASNARLIMSVRDHMRVNVRETLEKLQFRKQFLGRLSEAQQEATTISETMQACVSQVSGFPNDPRWNHIIDEMNDITERMQRRLDERKQALRQWKLLLEIERMLVSPAGRSHP</sequence>
<evidence type="ECO:0000256" key="1">
    <source>
        <dbReference type="SAM" id="MobiDB-lite"/>
    </source>
</evidence>
<evidence type="ECO:0000313" key="2">
    <source>
        <dbReference type="EMBL" id="KAH7258726.1"/>
    </source>
</evidence>
<dbReference type="OrthoDB" id="5220943at2759"/>
<protein>
    <submittedName>
        <fullName evidence="2">Uncharacterized protein</fullName>
    </submittedName>
</protein>
<comment type="caution">
    <text evidence="2">The sequence shown here is derived from an EMBL/GenBank/DDBJ whole genome shotgun (WGS) entry which is preliminary data.</text>
</comment>
<evidence type="ECO:0000313" key="3">
    <source>
        <dbReference type="Proteomes" id="UP000736672"/>
    </source>
</evidence>
<feature type="region of interest" description="Disordered" evidence="1">
    <location>
        <begin position="1"/>
        <end position="38"/>
    </location>
</feature>
<dbReference type="AlphaFoldDB" id="A0A9P9HK49"/>
<proteinExistence type="predicted"/>
<organism evidence="2 3">
    <name type="scientific">Fusarium solani</name>
    <name type="common">Filamentous fungus</name>
    <dbReference type="NCBI Taxonomy" id="169388"/>
    <lineage>
        <taxon>Eukaryota</taxon>
        <taxon>Fungi</taxon>
        <taxon>Dikarya</taxon>
        <taxon>Ascomycota</taxon>
        <taxon>Pezizomycotina</taxon>
        <taxon>Sordariomycetes</taxon>
        <taxon>Hypocreomycetidae</taxon>
        <taxon>Hypocreales</taxon>
        <taxon>Nectriaceae</taxon>
        <taxon>Fusarium</taxon>
        <taxon>Fusarium solani species complex</taxon>
    </lineage>
</organism>
<keyword evidence="3" id="KW-1185">Reference proteome</keyword>
<reference evidence="2" key="1">
    <citation type="journal article" date="2021" name="Nat. Commun.">
        <title>Genetic determinants of endophytism in the Arabidopsis root mycobiome.</title>
        <authorList>
            <person name="Mesny F."/>
            <person name="Miyauchi S."/>
            <person name="Thiergart T."/>
            <person name="Pickel B."/>
            <person name="Atanasova L."/>
            <person name="Karlsson M."/>
            <person name="Huettel B."/>
            <person name="Barry K.W."/>
            <person name="Haridas S."/>
            <person name="Chen C."/>
            <person name="Bauer D."/>
            <person name="Andreopoulos W."/>
            <person name="Pangilinan J."/>
            <person name="LaButti K."/>
            <person name="Riley R."/>
            <person name="Lipzen A."/>
            <person name="Clum A."/>
            <person name="Drula E."/>
            <person name="Henrissat B."/>
            <person name="Kohler A."/>
            <person name="Grigoriev I.V."/>
            <person name="Martin F.M."/>
            <person name="Hacquard S."/>
        </authorList>
    </citation>
    <scope>NUCLEOTIDE SEQUENCE</scope>
    <source>
        <strain evidence="2">FSSC 5 MPI-SDFR-AT-0091</strain>
    </source>
</reference>
<name>A0A9P9HK49_FUSSL</name>
<dbReference type="Proteomes" id="UP000736672">
    <property type="component" value="Unassembled WGS sequence"/>
</dbReference>
<gene>
    <name evidence="2" type="ORF">B0J15DRAFT_548866</name>
</gene>